<evidence type="ECO:0000313" key="10">
    <source>
        <dbReference type="Proteomes" id="UP000282654"/>
    </source>
</evidence>
<dbReference type="Gene3D" id="3.50.20.10">
    <property type="entry name" value="Pyruvoyl-Dependent Histidine Decarboxylase, subunit B"/>
    <property type="match status" value="1"/>
</dbReference>
<sequence length="154" mass="16326">MLPIPVKFKLVSGTAEGETRLTAFDKAILRAGVGNCNLIKVSSILPPRCRPDRGIVLPPGALVPVAYGFITSDVPGEVIAAAVAVGLAEDPASYGIIMEHSGRVSRAVVEAEIVRMVEEAFACRSLPLKEVLVESTEHQVVKLGCAFAGVVLWY</sequence>
<dbReference type="InterPro" id="IPR016104">
    <property type="entry name" value="Pyr-dep_his/arg-deCO2ase"/>
</dbReference>
<evidence type="ECO:0000256" key="1">
    <source>
        <dbReference type="ARBA" id="ARBA00001928"/>
    </source>
</evidence>
<proteinExistence type="inferred from homology"/>
<dbReference type="Gene3D" id="3.30.60.30">
    <property type="match status" value="1"/>
</dbReference>
<keyword evidence="10" id="KW-1185">Reference proteome</keyword>
<dbReference type="SFLD" id="SFLDS00055">
    <property type="entry name" value="Pyruvoyl-Dependent_Histidine/A"/>
    <property type="match status" value="1"/>
</dbReference>
<reference evidence="9 10" key="1">
    <citation type="submission" date="2018-11" db="EMBL/GenBank/DDBJ databases">
        <title>Genomic Encyclopedia of Type Strains, Phase IV (KMG-IV): sequencing the most valuable type-strain genomes for metagenomic binning, comparative biology and taxonomic classification.</title>
        <authorList>
            <person name="Goeker M."/>
        </authorList>
    </citation>
    <scope>NUCLEOTIDE SEQUENCE [LARGE SCALE GENOMIC DNA]</scope>
    <source>
        <strain evidence="9 10">DSM 102936</strain>
    </source>
</reference>
<dbReference type="PANTHER" id="PTHR40438:SF1">
    <property type="entry name" value="PYRUVOYL-DEPENDENT ARGININE DECARBOXYLASE"/>
    <property type="match status" value="1"/>
</dbReference>
<evidence type="ECO:0000256" key="5">
    <source>
        <dbReference type="ARBA" id="ARBA00022793"/>
    </source>
</evidence>
<dbReference type="Proteomes" id="UP000282654">
    <property type="component" value="Unassembled WGS sequence"/>
</dbReference>
<dbReference type="AlphaFoldDB" id="A0A3N5AGL6"/>
<dbReference type="EMBL" id="RKRE01000003">
    <property type="protein sequence ID" value="RPF43000.1"/>
    <property type="molecule type" value="Genomic_DNA"/>
</dbReference>
<dbReference type="PANTHER" id="PTHR40438">
    <property type="entry name" value="PYRUVOYL-DEPENDENT ARGININE DECARBOXYLASE"/>
    <property type="match status" value="1"/>
</dbReference>
<dbReference type="SUPFAM" id="SSF56271">
    <property type="entry name" value="Pyruvoyl-dependent histidine and arginine decarboxylases"/>
    <property type="match status" value="1"/>
</dbReference>
<gene>
    <name evidence="9" type="ORF">EDD75_2118</name>
</gene>
<dbReference type="GO" id="GO:0006527">
    <property type="term" value="P:L-arginine catabolic process"/>
    <property type="evidence" value="ECO:0007669"/>
    <property type="project" value="InterPro"/>
</dbReference>
<evidence type="ECO:0000256" key="2">
    <source>
        <dbReference type="ARBA" id="ARBA00008611"/>
    </source>
</evidence>
<dbReference type="GO" id="GO:0008792">
    <property type="term" value="F:arginine decarboxylase activity"/>
    <property type="evidence" value="ECO:0007669"/>
    <property type="project" value="UniProtKB-EC"/>
</dbReference>
<dbReference type="NCBIfam" id="TIGR00286">
    <property type="entry name" value="pyruvoyl-dependent arginine decarboxylase"/>
    <property type="match status" value="1"/>
</dbReference>
<evidence type="ECO:0000256" key="6">
    <source>
        <dbReference type="ARBA" id="ARBA00023239"/>
    </source>
</evidence>
<comment type="caution">
    <text evidence="9">The sequence shown here is derived from an EMBL/GenBank/DDBJ whole genome shotgun (WGS) entry which is preliminary data.</text>
</comment>
<comment type="similarity">
    <text evidence="2">Belongs to the pyruvoyl-dependent arginine decarboxylase family.</text>
</comment>
<keyword evidence="5" id="KW-0210">Decarboxylase</keyword>
<dbReference type="InterPro" id="IPR016105">
    <property type="entry name" value="Pyr-dep_his/arg-deCO2ase_sand"/>
</dbReference>
<name>A0A3N5AGL6_9THEO</name>
<dbReference type="InterPro" id="IPR002724">
    <property type="entry name" value="Pyruvoyl-dep_arg_deCO2ase"/>
</dbReference>
<evidence type="ECO:0000256" key="7">
    <source>
        <dbReference type="ARBA" id="ARBA00023317"/>
    </source>
</evidence>
<comment type="cofactor">
    <cofactor evidence="1">
        <name>pyruvate</name>
        <dbReference type="ChEBI" id="CHEBI:15361"/>
    </cofactor>
</comment>
<dbReference type="OrthoDB" id="9783061at2"/>
<dbReference type="HAMAP" id="MF_01404">
    <property type="entry name" value="PvlArgDC"/>
    <property type="match status" value="1"/>
</dbReference>
<evidence type="ECO:0000256" key="8">
    <source>
        <dbReference type="ARBA" id="ARBA00049309"/>
    </source>
</evidence>
<dbReference type="EC" id="4.1.1.19" evidence="3"/>
<dbReference type="PIRSF" id="PIRSF005216">
    <property type="entry name" value="Pyruvoyl-dep_arg_deCO2ase"/>
    <property type="match status" value="1"/>
</dbReference>
<dbReference type="SFLD" id="SFLDF00471">
    <property type="entry name" value="Pyruvoyl-dependent_arginine_de"/>
    <property type="match status" value="1"/>
</dbReference>
<evidence type="ECO:0000256" key="4">
    <source>
        <dbReference type="ARBA" id="ARBA00014727"/>
    </source>
</evidence>
<comment type="catalytic activity">
    <reaction evidence="8">
        <text>L-arginine + H(+) = agmatine + CO2</text>
        <dbReference type="Rhea" id="RHEA:17641"/>
        <dbReference type="ChEBI" id="CHEBI:15378"/>
        <dbReference type="ChEBI" id="CHEBI:16526"/>
        <dbReference type="ChEBI" id="CHEBI:32682"/>
        <dbReference type="ChEBI" id="CHEBI:58145"/>
        <dbReference type="EC" id="4.1.1.19"/>
    </reaction>
</comment>
<dbReference type="SFLD" id="SFLDG01170">
    <property type="entry name" value="Pyruvoyl-dependent_arginine_de"/>
    <property type="match status" value="1"/>
</dbReference>
<keyword evidence="7" id="KW-0670">Pyruvate</keyword>
<evidence type="ECO:0000313" key="9">
    <source>
        <dbReference type="EMBL" id="RPF43000.1"/>
    </source>
</evidence>
<evidence type="ECO:0000256" key="3">
    <source>
        <dbReference type="ARBA" id="ARBA00012426"/>
    </source>
</evidence>
<accession>A0A3N5AGL6</accession>
<organism evidence="9 10">
    <name type="scientific">Thermodesulfitimonas autotrophica</name>
    <dbReference type="NCBI Taxonomy" id="1894989"/>
    <lineage>
        <taxon>Bacteria</taxon>
        <taxon>Bacillati</taxon>
        <taxon>Bacillota</taxon>
        <taxon>Clostridia</taxon>
        <taxon>Thermoanaerobacterales</taxon>
        <taxon>Thermoanaerobacteraceae</taxon>
        <taxon>Thermodesulfitimonas</taxon>
    </lineage>
</organism>
<dbReference type="Pfam" id="PF01862">
    <property type="entry name" value="PvlArgDC"/>
    <property type="match status" value="1"/>
</dbReference>
<protein>
    <recommendedName>
        <fullName evidence="4">Pyruvoyl-dependent arginine decarboxylase AaxB</fullName>
        <ecNumber evidence="3">4.1.1.19</ecNumber>
    </recommendedName>
</protein>
<keyword evidence="6" id="KW-0456">Lyase</keyword>